<evidence type="ECO:0000256" key="1">
    <source>
        <dbReference type="SAM" id="MobiDB-lite"/>
    </source>
</evidence>
<dbReference type="OrthoDB" id="10261384at2759"/>
<feature type="non-terminal residue" evidence="2">
    <location>
        <position position="1"/>
    </location>
</feature>
<dbReference type="SUPFAM" id="SSF52540">
    <property type="entry name" value="P-loop containing nucleoside triphosphate hydrolases"/>
    <property type="match status" value="1"/>
</dbReference>
<feature type="region of interest" description="Disordered" evidence="1">
    <location>
        <begin position="299"/>
        <end position="384"/>
    </location>
</feature>
<keyword evidence="3" id="KW-1185">Reference proteome</keyword>
<dbReference type="PANTHER" id="PTHR14659:SF1">
    <property type="entry name" value="ALPHA- AND GAMMA-ADAPTIN-BINDING PROTEIN P34"/>
    <property type="match status" value="1"/>
</dbReference>
<sequence length="439" mass="48527">MGTPPFKRLALESAEESPWASEHRGHRGRRVSDPVLGYRGLVRGHGGIPGGAARRLLAAEIPEAHDLSSGVLCQGWTIDTKYYSADLSIWTANLGEGFSLGSLPHQDQLAALVMVFDMSDESSFLTLKSWVASIDIQRFEVLLCIGNKADLVPGHGAHVEYRRRMQRLGESSSDPHPEYLDFGINESEGCGLLSGEEQCIEIRDSTSKWCIEQNIEYIEACASNADFDKCLSVDGDSQGLERLFGALSAHMWPGMILKSGNRITAPTLIENEESSDDESNYEFDYEVLSHGSDEQWEFIGESSTSKRFEGSNEAKDTQDRTQEVVNADANSSASNLLPNETSTETAEEQTVTQDHGTDNGHLNGTQADSTENHASEVTKPFEDEHYGLDDLERLMSEIGNMRSNLRLMPDFQRREMAAKLAMKMAAMFGDDDQEGLEDI</sequence>
<feature type="compositionally biased region" description="Polar residues" evidence="1">
    <location>
        <begin position="328"/>
        <end position="369"/>
    </location>
</feature>
<organism evidence="2 3">
    <name type="scientific">Eragrostis curvula</name>
    <name type="common">weeping love grass</name>
    <dbReference type="NCBI Taxonomy" id="38414"/>
    <lineage>
        <taxon>Eukaryota</taxon>
        <taxon>Viridiplantae</taxon>
        <taxon>Streptophyta</taxon>
        <taxon>Embryophyta</taxon>
        <taxon>Tracheophyta</taxon>
        <taxon>Spermatophyta</taxon>
        <taxon>Magnoliopsida</taxon>
        <taxon>Liliopsida</taxon>
        <taxon>Poales</taxon>
        <taxon>Poaceae</taxon>
        <taxon>PACMAD clade</taxon>
        <taxon>Chloridoideae</taxon>
        <taxon>Eragrostideae</taxon>
        <taxon>Eragrostidinae</taxon>
        <taxon>Eragrostis</taxon>
    </lineage>
</organism>
<feature type="compositionally biased region" description="Basic and acidic residues" evidence="1">
    <location>
        <begin position="370"/>
        <end position="384"/>
    </location>
</feature>
<evidence type="ECO:0000313" key="3">
    <source>
        <dbReference type="Proteomes" id="UP000324897"/>
    </source>
</evidence>
<name>A0A5J9SR63_9POAL</name>
<proteinExistence type="predicted"/>
<feature type="region of interest" description="Disordered" evidence="1">
    <location>
        <begin position="12"/>
        <end position="31"/>
    </location>
</feature>
<comment type="caution">
    <text evidence="2">The sequence shown here is derived from an EMBL/GenBank/DDBJ whole genome shotgun (WGS) entry which is preliminary data.</text>
</comment>
<dbReference type="Gramene" id="TVU01471">
    <property type="protein sequence ID" value="TVU01471"/>
    <property type="gene ID" value="EJB05_53075"/>
</dbReference>
<dbReference type="AlphaFoldDB" id="A0A5J9SR63"/>
<dbReference type="EMBL" id="RWGY01000441">
    <property type="protein sequence ID" value="TVU01471.1"/>
    <property type="molecule type" value="Genomic_DNA"/>
</dbReference>
<dbReference type="Gene3D" id="3.40.50.11960">
    <property type="match status" value="1"/>
</dbReference>
<dbReference type="InterPro" id="IPR027417">
    <property type="entry name" value="P-loop_NTPase"/>
</dbReference>
<gene>
    <name evidence="2" type="ORF">EJB05_53075</name>
</gene>
<dbReference type="InterPro" id="IPR019341">
    <property type="entry name" value="Alpha/Gamma-adaptin-bd_p34"/>
</dbReference>
<evidence type="ECO:0000313" key="2">
    <source>
        <dbReference type="EMBL" id="TVU01471.1"/>
    </source>
</evidence>
<protein>
    <submittedName>
        <fullName evidence="2">Uncharacterized protein</fullName>
    </submittedName>
</protein>
<dbReference type="PANTHER" id="PTHR14659">
    <property type="entry name" value="ALPHA- AND GAMMA-ADAPTIN-BINDING PROTEIN P34"/>
    <property type="match status" value="1"/>
</dbReference>
<dbReference type="Pfam" id="PF10199">
    <property type="entry name" value="Adaptin_binding"/>
    <property type="match status" value="1"/>
</dbReference>
<accession>A0A5J9SR63</accession>
<dbReference type="Proteomes" id="UP000324897">
    <property type="component" value="Unassembled WGS sequence"/>
</dbReference>
<reference evidence="2 3" key="1">
    <citation type="journal article" date="2019" name="Sci. Rep.">
        <title>A high-quality genome of Eragrostis curvula grass provides insights into Poaceae evolution and supports new strategies to enhance forage quality.</title>
        <authorList>
            <person name="Carballo J."/>
            <person name="Santos B.A.C.M."/>
            <person name="Zappacosta D."/>
            <person name="Garbus I."/>
            <person name="Selva J.P."/>
            <person name="Gallo C.A."/>
            <person name="Diaz A."/>
            <person name="Albertini E."/>
            <person name="Caccamo M."/>
            <person name="Echenique V."/>
        </authorList>
    </citation>
    <scope>NUCLEOTIDE SEQUENCE [LARGE SCALE GENOMIC DNA]</scope>
    <source>
        <strain evidence="3">cv. Victoria</strain>
        <tissue evidence="2">Leaf</tissue>
    </source>
</reference>
<feature type="compositionally biased region" description="Basic and acidic residues" evidence="1">
    <location>
        <begin position="304"/>
        <end position="322"/>
    </location>
</feature>